<sequence length="138" mass="15242">MAVQSPVSTSLADFPPLGFPNSKALSVGAAEGFSTDASHRSPWVFDFPNRNVAFELLDEDLRKIYSHLQFRSSDNPVSRQIKTLTAENLVLPHQAEANLSQMLIDGKSPKLSSPWKNLLVNEGNTGVVWTFSSFLPLR</sequence>
<name>A0ACC0NAA3_RHOML</name>
<organism evidence="1 2">
    <name type="scientific">Rhododendron molle</name>
    <name type="common">Chinese azalea</name>
    <name type="synonym">Azalea mollis</name>
    <dbReference type="NCBI Taxonomy" id="49168"/>
    <lineage>
        <taxon>Eukaryota</taxon>
        <taxon>Viridiplantae</taxon>
        <taxon>Streptophyta</taxon>
        <taxon>Embryophyta</taxon>
        <taxon>Tracheophyta</taxon>
        <taxon>Spermatophyta</taxon>
        <taxon>Magnoliopsida</taxon>
        <taxon>eudicotyledons</taxon>
        <taxon>Gunneridae</taxon>
        <taxon>Pentapetalae</taxon>
        <taxon>asterids</taxon>
        <taxon>Ericales</taxon>
        <taxon>Ericaceae</taxon>
        <taxon>Ericoideae</taxon>
        <taxon>Rhodoreae</taxon>
        <taxon>Rhododendron</taxon>
    </lineage>
</organism>
<evidence type="ECO:0000313" key="1">
    <source>
        <dbReference type="EMBL" id="KAI8550140.1"/>
    </source>
</evidence>
<accession>A0ACC0NAA3</accession>
<dbReference type="EMBL" id="CM046393">
    <property type="protein sequence ID" value="KAI8550140.1"/>
    <property type="molecule type" value="Genomic_DNA"/>
</dbReference>
<comment type="caution">
    <text evidence="1">The sequence shown here is derived from an EMBL/GenBank/DDBJ whole genome shotgun (WGS) entry which is preliminary data.</text>
</comment>
<protein>
    <submittedName>
        <fullName evidence="1">Uncharacterized protein</fullName>
    </submittedName>
</protein>
<reference evidence="1" key="1">
    <citation type="submission" date="2022-02" db="EMBL/GenBank/DDBJ databases">
        <title>Plant Genome Project.</title>
        <authorList>
            <person name="Zhang R.-G."/>
        </authorList>
    </citation>
    <scope>NUCLEOTIDE SEQUENCE</scope>
    <source>
        <strain evidence="1">AT1</strain>
    </source>
</reference>
<keyword evidence="2" id="KW-1185">Reference proteome</keyword>
<dbReference type="Proteomes" id="UP001062846">
    <property type="component" value="Chromosome 6"/>
</dbReference>
<gene>
    <name evidence="1" type="ORF">RHMOL_Rhmol06G0081400</name>
</gene>
<evidence type="ECO:0000313" key="2">
    <source>
        <dbReference type="Proteomes" id="UP001062846"/>
    </source>
</evidence>
<proteinExistence type="predicted"/>